<feature type="signal peptide" evidence="1">
    <location>
        <begin position="1"/>
        <end position="29"/>
    </location>
</feature>
<sequence>MVKNFLFPRMSAFLFILTCGLTAPHSTIAQNQDIIKITWKTLQDVKFTEKYYKEAEAWFLFPNFGQSLKQLNGKTVEIKGYVIPIDAENGMYALSAFPFSSCYFCGGAGPESVLSLKLKKGHRRYKTDEVLTFRGTFQLNDKDINDFNYILRNAEEVKQ</sequence>
<dbReference type="OrthoDB" id="1348500at2"/>
<dbReference type="Gene3D" id="2.40.50.870">
    <property type="entry name" value="Protein of unknown function (DUF3299)"/>
    <property type="match status" value="1"/>
</dbReference>
<proteinExistence type="predicted"/>
<comment type="caution">
    <text evidence="2">The sequence shown here is derived from an EMBL/GenBank/DDBJ whole genome shotgun (WGS) entry which is preliminary data.</text>
</comment>
<name>A0A401XMQ9_9FLAO</name>
<evidence type="ECO:0000256" key="1">
    <source>
        <dbReference type="SAM" id="SignalP"/>
    </source>
</evidence>
<evidence type="ECO:0000313" key="3">
    <source>
        <dbReference type="Proteomes" id="UP000286715"/>
    </source>
</evidence>
<organism evidence="2 3">
    <name type="scientific">Thermaurantimonas aggregans</name>
    <dbReference type="NCBI Taxonomy" id="2173829"/>
    <lineage>
        <taxon>Bacteria</taxon>
        <taxon>Pseudomonadati</taxon>
        <taxon>Bacteroidota</taxon>
        <taxon>Flavobacteriia</taxon>
        <taxon>Flavobacteriales</taxon>
        <taxon>Schleiferiaceae</taxon>
        <taxon>Thermaurantimonas</taxon>
    </lineage>
</organism>
<feature type="chain" id="PRO_5019582910" description="DUF3299 domain-containing protein" evidence="1">
    <location>
        <begin position="30"/>
        <end position="159"/>
    </location>
</feature>
<accession>A0A401XMQ9</accession>
<dbReference type="RefSeq" id="WP_124398337.1">
    <property type="nucleotide sequence ID" value="NZ_BHZE01000019.1"/>
</dbReference>
<dbReference type="Proteomes" id="UP000286715">
    <property type="component" value="Unassembled WGS sequence"/>
</dbReference>
<keyword evidence="3" id="KW-1185">Reference proteome</keyword>
<evidence type="ECO:0008006" key="4">
    <source>
        <dbReference type="Google" id="ProtNLM"/>
    </source>
</evidence>
<dbReference type="EMBL" id="BHZE01000019">
    <property type="protein sequence ID" value="GCD78278.1"/>
    <property type="molecule type" value="Genomic_DNA"/>
</dbReference>
<dbReference type="AlphaFoldDB" id="A0A401XMQ9"/>
<reference evidence="2 3" key="1">
    <citation type="submission" date="2018-11" db="EMBL/GenBank/DDBJ databases">
        <title>Schleiferia aggregans sp. nov., a moderately thermophilic heterotrophic bacterium isolated from microbial mats at a terrestrial hot spring.</title>
        <authorList>
            <person name="Iino T."/>
            <person name="Ohkuma M."/>
            <person name="Haruta S."/>
        </authorList>
    </citation>
    <scope>NUCLEOTIDE SEQUENCE [LARGE SCALE GENOMIC DNA]</scope>
    <source>
        <strain evidence="2 3">LA</strain>
    </source>
</reference>
<keyword evidence="1" id="KW-0732">Signal</keyword>
<gene>
    <name evidence="2" type="ORF">JCM31826_17600</name>
</gene>
<evidence type="ECO:0000313" key="2">
    <source>
        <dbReference type="EMBL" id="GCD78278.1"/>
    </source>
</evidence>
<protein>
    <recommendedName>
        <fullName evidence="4">DUF3299 domain-containing protein</fullName>
    </recommendedName>
</protein>